<dbReference type="Gene3D" id="2.30.30.140">
    <property type="match status" value="1"/>
</dbReference>
<gene>
    <name evidence="3" type="primary">LOC100743875</name>
</gene>
<evidence type="ECO:0000313" key="2">
    <source>
        <dbReference type="Proteomes" id="UP000515180"/>
    </source>
</evidence>
<keyword evidence="2" id="KW-1185">Reference proteome</keyword>
<accession>A0A6P3E0X2</accession>
<dbReference type="AlphaFoldDB" id="A0A6P3E0X2"/>
<evidence type="ECO:0000259" key="1">
    <source>
        <dbReference type="SMART" id="SM00333"/>
    </source>
</evidence>
<feature type="domain" description="Tudor" evidence="1">
    <location>
        <begin position="305"/>
        <end position="361"/>
    </location>
</feature>
<dbReference type="OrthoDB" id="10023235at2759"/>
<dbReference type="RefSeq" id="XP_003492828.2">
    <property type="nucleotide sequence ID" value="XM_003492780.3"/>
</dbReference>
<protein>
    <submittedName>
        <fullName evidence="3">Uncharacterized protein LOC100743875</fullName>
    </submittedName>
</protein>
<dbReference type="CDD" id="cd20379">
    <property type="entry name" value="Tudor_dTUD-like"/>
    <property type="match status" value="1"/>
</dbReference>
<proteinExistence type="predicted"/>
<dbReference type="GeneID" id="100743875"/>
<evidence type="ECO:0000313" key="3">
    <source>
        <dbReference type="RefSeq" id="XP_003492828.2"/>
    </source>
</evidence>
<dbReference type="SMART" id="SM00333">
    <property type="entry name" value="TUDOR"/>
    <property type="match status" value="1"/>
</dbReference>
<sequence length="500" mass="56305">MLVHNFHILVMHVFQIHNKVADVEVKNENDISTSEVMQANNDQNPNTSTIAKVDGETVLPADLFAYDPANYSFCKQNSIVNTLTVGELGTLEIHSEIREGVYGITLWPERDYDDFFEQLYSVIPEATIWENRRPNIGDFVFGQTFNTDWIRGYVVALIPYLKIAMIDQARIVFVLKLATCKPPLLDMPALGGLCELTDATHKLKEGEELEFKVIGKTDNEEQDGFEILILNGDYELKATVKPWVPTVEQVGILCGDVTNGREVCVTGYRNHIHLFVRPLDALGVARYNSIMETVAKCAETSPFLNNPVIGQMVLAMTTDGRYCRARILDIHEVGVEVLYNDLGRTEYVDPKKIKVHPDSLKGIGYFMSKLKLGGIPPDIPPLQDIIDLLDNVVDNKVPLMCTYDGIPSIDGVYLKFRDGKTLNDMIYKCIEENCDMSYEHLFVCSVPNLIEVIADLMIYHTNLAHNQLNNLLDVSVQMTNRCKQLSDLNDAGHSSNRNNK</sequence>
<organism evidence="2 3">
    <name type="scientific">Bombus impatiens</name>
    <name type="common">Bumblebee</name>
    <dbReference type="NCBI Taxonomy" id="132113"/>
    <lineage>
        <taxon>Eukaryota</taxon>
        <taxon>Metazoa</taxon>
        <taxon>Ecdysozoa</taxon>
        <taxon>Arthropoda</taxon>
        <taxon>Hexapoda</taxon>
        <taxon>Insecta</taxon>
        <taxon>Pterygota</taxon>
        <taxon>Neoptera</taxon>
        <taxon>Endopterygota</taxon>
        <taxon>Hymenoptera</taxon>
        <taxon>Apocrita</taxon>
        <taxon>Aculeata</taxon>
        <taxon>Apoidea</taxon>
        <taxon>Anthophila</taxon>
        <taxon>Apidae</taxon>
        <taxon>Bombus</taxon>
        <taxon>Pyrobombus</taxon>
    </lineage>
</organism>
<dbReference type="SUPFAM" id="SSF63748">
    <property type="entry name" value="Tudor/PWWP/MBT"/>
    <property type="match status" value="1"/>
</dbReference>
<dbReference type="KEGG" id="bim:100743875"/>
<dbReference type="InterPro" id="IPR002999">
    <property type="entry name" value="Tudor"/>
</dbReference>
<reference evidence="3" key="1">
    <citation type="submission" date="2025-08" db="UniProtKB">
        <authorList>
            <consortium name="RefSeq"/>
        </authorList>
    </citation>
    <scope>IDENTIFICATION</scope>
</reference>
<dbReference type="Pfam" id="PF00567">
    <property type="entry name" value="TUDOR"/>
    <property type="match status" value="1"/>
</dbReference>
<name>A0A6P3E0X2_BOMIM</name>
<dbReference type="Proteomes" id="UP000515180">
    <property type="component" value="Unplaced"/>
</dbReference>